<dbReference type="InterPro" id="IPR016163">
    <property type="entry name" value="Ald_DH_C"/>
</dbReference>
<dbReference type="RefSeq" id="WP_183960569.1">
    <property type="nucleotide sequence ID" value="NZ_JACHHP010000002.1"/>
</dbReference>
<name>A0A7W8D7E8_9GAMM</name>
<dbReference type="CDD" id="cd07133">
    <property type="entry name" value="ALDH_CALDH_CalB"/>
    <property type="match status" value="1"/>
</dbReference>
<dbReference type="InterPro" id="IPR016161">
    <property type="entry name" value="Ald_DH/histidinol_DH"/>
</dbReference>
<feature type="domain" description="Aldehyde dehydrogenase" evidence="8">
    <location>
        <begin position="24"/>
        <end position="441"/>
    </location>
</feature>
<protein>
    <recommendedName>
        <fullName evidence="4">Aldehyde dehydrogenase</fullName>
    </recommendedName>
</protein>
<keyword evidence="3" id="KW-0520">NAD</keyword>
<organism evidence="9 10">
    <name type="scientific">Chiayiivirga flava</name>
    <dbReference type="NCBI Taxonomy" id="659595"/>
    <lineage>
        <taxon>Bacteria</taxon>
        <taxon>Pseudomonadati</taxon>
        <taxon>Pseudomonadota</taxon>
        <taxon>Gammaproteobacteria</taxon>
        <taxon>Lysobacterales</taxon>
        <taxon>Lysobacteraceae</taxon>
        <taxon>Chiayiivirga</taxon>
    </lineage>
</organism>
<sequence length="471" mass="51836">MTDTTPIADLAPTLARLRAAQAARVPDYAQRIDDLERLRSAFKARLDAMNAAVSADFGHRSRHETLVSDGMTVLGEIDHLRRHLKRWMKPQRRRVDMLFLPARAQVRVQPLGVVGVISPWNYPVNLALMPLAVAIAAGNHVYLKPSEHTPRTSEFLRTLLADVFPAERVAVALGDGDVAAAFSALPFDHLFFTGSTAVGRKVLAAAAPNLTPVTLELGGKSPAIVADGYPLDRAAARIASGKWLNAGQTCIAPDYVYVPRAQRDAFVAALAQEVRARYPTLDDNPDYTRIVNRAQFERLRGYLDDARAHGLTVMPLVAVDDARAAERRVLPPTLVLEPGDDARVMQDEIFGPILPILSYDELDAVLAAVNRRDRPLALYHFDHDRERTRRVLDGTVVGGAAINDTVLQFAQADLPFGGVGPSGMGHYHGREGFLTFSKQTSVFWQARFTGMALFKPPYRGLADRLVKFLTR</sequence>
<dbReference type="Pfam" id="PF00171">
    <property type="entry name" value="Aldedh"/>
    <property type="match status" value="1"/>
</dbReference>
<dbReference type="PIRSF" id="PIRSF036492">
    <property type="entry name" value="ALDH"/>
    <property type="match status" value="1"/>
</dbReference>
<dbReference type="GO" id="GO:0005737">
    <property type="term" value="C:cytoplasm"/>
    <property type="evidence" value="ECO:0007669"/>
    <property type="project" value="TreeGrafter"/>
</dbReference>
<dbReference type="EMBL" id="JACHHP010000002">
    <property type="protein sequence ID" value="MBB5208066.1"/>
    <property type="molecule type" value="Genomic_DNA"/>
</dbReference>
<dbReference type="PROSITE" id="PS00687">
    <property type="entry name" value="ALDEHYDE_DEHYDR_GLU"/>
    <property type="match status" value="1"/>
</dbReference>
<dbReference type="Gene3D" id="3.40.309.10">
    <property type="entry name" value="Aldehyde Dehydrogenase, Chain A, domain 2"/>
    <property type="match status" value="1"/>
</dbReference>
<dbReference type="GO" id="GO:0004029">
    <property type="term" value="F:aldehyde dehydrogenase (NAD+) activity"/>
    <property type="evidence" value="ECO:0007669"/>
    <property type="project" value="TreeGrafter"/>
</dbReference>
<dbReference type="InterPro" id="IPR015590">
    <property type="entry name" value="Aldehyde_DH_dom"/>
</dbReference>
<evidence type="ECO:0000256" key="4">
    <source>
        <dbReference type="PIRNR" id="PIRNR036492"/>
    </source>
</evidence>
<dbReference type="InterPro" id="IPR012394">
    <property type="entry name" value="Aldehyde_DH_NAD(P)"/>
</dbReference>
<evidence type="ECO:0000313" key="9">
    <source>
        <dbReference type="EMBL" id="MBB5208066.1"/>
    </source>
</evidence>
<dbReference type="InterPro" id="IPR029510">
    <property type="entry name" value="Ald_DH_CS_GLU"/>
</dbReference>
<feature type="active site" evidence="5 6">
    <location>
        <position position="216"/>
    </location>
</feature>
<dbReference type="AlphaFoldDB" id="A0A7W8D7E8"/>
<evidence type="ECO:0000313" key="10">
    <source>
        <dbReference type="Proteomes" id="UP000521199"/>
    </source>
</evidence>
<accession>A0A7W8D7E8</accession>
<dbReference type="GO" id="GO:0006081">
    <property type="term" value="P:aldehyde metabolic process"/>
    <property type="evidence" value="ECO:0007669"/>
    <property type="project" value="InterPro"/>
</dbReference>
<keyword evidence="2 4" id="KW-0560">Oxidoreductase</keyword>
<evidence type="ECO:0000256" key="1">
    <source>
        <dbReference type="ARBA" id="ARBA00009986"/>
    </source>
</evidence>
<evidence type="ECO:0000259" key="8">
    <source>
        <dbReference type="Pfam" id="PF00171"/>
    </source>
</evidence>
<comment type="similarity">
    <text evidence="1 4 7">Belongs to the aldehyde dehydrogenase family.</text>
</comment>
<reference evidence="9 10" key="1">
    <citation type="submission" date="2020-08" db="EMBL/GenBank/DDBJ databases">
        <title>Genomic Encyclopedia of Type Strains, Phase IV (KMG-IV): sequencing the most valuable type-strain genomes for metagenomic binning, comparative biology and taxonomic classification.</title>
        <authorList>
            <person name="Goeker M."/>
        </authorList>
    </citation>
    <scope>NUCLEOTIDE SEQUENCE [LARGE SCALE GENOMIC DNA]</scope>
    <source>
        <strain evidence="9 10">DSM 24163</strain>
    </source>
</reference>
<gene>
    <name evidence="9" type="ORF">HNQ52_001595</name>
</gene>
<evidence type="ECO:0000256" key="3">
    <source>
        <dbReference type="ARBA" id="ARBA00023027"/>
    </source>
</evidence>
<evidence type="ECO:0000256" key="5">
    <source>
        <dbReference type="PIRSR" id="PIRSR036492-1"/>
    </source>
</evidence>
<evidence type="ECO:0000256" key="7">
    <source>
        <dbReference type="RuleBase" id="RU003345"/>
    </source>
</evidence>
<dbReference type="PANTHER" id="PTHR43570">
    <property type="entry name" value="ALDEHYDE DEHYDROGENASE"/>
    <property type="match status" value="1"/>
</dbReference>
<dbReference type="InterPro" id="IPR016162">
    <property type="entry name" value="Ald_DH_N"/>
</dbReference>
<feature type="active site" evidence="5">
    <location>
        <position position="250"/>
    </location>
</feature>
<proteinExistence type="inferred from homology"/>
<dbReference type="Gene3D" id="3.40.605.10">
    <property type="entry name" value="Aldehyde Dehydrogenase, Chain A, domain 1"/>
    <property type="match status" value="1"/>
</dbReference>
<dbReference type="PANTHER" id="PTHR43570:SF20">
    <property type="entry name" value="ALDEHYDE DEHYDROGENASE ALDX-RELATED"/>
    <property type="match status" value="1"/>
</dbReference>
<dbReference type="Proteomes" id="UP000521199">
    <property type="component" value="Unassembled WGS sequence"/>
</dbReference>
<dbReference type="SUPFAM" id="SSF53720">
    <property type="entry name" value="ALDH-like"/>
    <property type="match status" value="1"/>
</dbReference>
<evidence type="ECO:0000256" key="6">
    <source>
        <dbReference type="PROSITE-ProRule" id="PRU10007"/>
    </source>
</evidence>
<keyword evidence="10" id="KW-1185">Reference proteome</keyword>
<evidence type="ECO:0000256" key="2">
    <source>
        <dbReference type="ARBA" id="ARBA00023002"/>
    </source>
</evidence>
<comment type="caution">
    <text evidence="9">The sequence shown here is derived from an EMBL/GenBank/DDBJ whole genome shotgun (WGS) entry which is preliminary data.</text>
</comment>